<evidence type="ECO:0000256" key="7">
    <source>
        <dbReference type="ARBA" id="ARBA00022723"/>
    </source>
</evidence>
<dbReference type="AlphaFoldDB" id="A0A8T0FQB5"/>
<dbReference type="CDD" id="cd07718">
    <property type="entry name" value="RNaseZ_ELAC1_ELAC2-C-term-like_MBL-fold"/>
    <property type="match status" value="1"/>
</dbReference>
<dbReference type="InterPro" id="IPR047151">
    <property type="entry name" value="RNZ2-like"/>
</dbReference>
<dbReference type="Gene3D" id="3.60.15.10">
    <property type="entry name" value="Ribonuclease Z/Hydroxyacylglutathione hydrolase-like"/>
    <property type="match status" value="2"/>
</dbReference>
<dbReference type="PANTHER" id="PTHR12553">
    <property type="entry name" value="ZINC PHOSPHODIESTERASE ELAC PROTEIN 2"/>
    <property type="match status" value="1"/>
</dbReference>
<keyword evidence="9" id="KW-0378">Hydrolase</keyword>
<evidence type="ECO:0000256" key="6">
    <source>
        <dbReference type="ARBA" id="ARBA00022722"/>
    </source>
</evidence>
<protein>
    <recommendedName>
        <fullName evidence="4">ribonuclease Z</fullName>
        <ecNumber evidence="4">3.1.26.11</ecNumber>
    </recommendedName>
</protein>
<evidence type="ECO:0000256" key="5">
    <source>
        <dbReference type="ARBA" id="ARBA00022694"/>
    </source>
</evidence>
<organism evidence="11 12">
    <name type="scientific">Argiope bruennichi</name>
    <name type="common">Wasp spider</name>
    <name type="synonym">Aranea bruennichi</name>
    <dbReference type="NCBI Taxonomy" id="94029"/>
    <lineage>
        <taxon>Eukaryota</taxon>
        <taxon>Metazoa</taxon>
        <taxon>Ecdysozoa</taxon>
        <taxon>Arthropoda</taxon>
        <taxon>Chelicerata</taxon>
        <taxon>Arachnida</taxon>
        <taxon>Araneae</taxon>
        <taxon>Araneomorphae</taxon>
        <taxon>Entelegynae</taxon>
        <taxon>Araneoidea</taxon>
        <taxon>Araneidae</taxon>
        <taxon>Argiope</taxon>
    </lineage>
</organism>
<dbReference type="EMBL" id="JABXBU010000003">
    <property type="protein sequence ID" value="KAF8793374.1"/>
    <property type="molecule type" value="Genomic_DNA"/>
</dbReference>
<dbReference type="Proteomes" id="UP000807504">
    <property type="component" value="Unassembled WGS sequence"/>
</dbReference>
<evidence type="ECO:0000313" key="11">
    <source>
        <dbReference type="EMBL" id="KAF8793374.1"/>
    </source>
</evidence>
<comment type="catalytic activity">
    <reaction evidence="1">
        <text>Endonucleolytic cleavage of RNA, removing extra 3' nucleotides from tRNA precursor, generating 3' termini of tRNAs. A 3'-hydroxy group is left at the tRNA terminus and a 5'-phosphoryl group is left at the trailer molecule.</text>
        <dbReference type="EC" id="3.1.26.11"/>
    </reaction>
</comment>
<reference evidence="11" key="1">
    <citation type="journal article" date="2020" name="bioRxiv">
        <title>Chromosome-level reference genome of the European wasp spider Argiope bruennichi: a resource for studies on range expansion and evolutionary adaptation.</title>
        <authorList>
            <person name="Sheffer M.M."/>
            <person name="Hoppe A."/>
            <person name="Krehenwinkel H."/>
            <person name="Uhl G."/>
            <person name="Kuss A.W."/>
            <person name="Jensen L."/>
            <person name="Jensen C."/>
            <person name="Gillespie R.G."/>
            <person name="Hoff K.J."/>
            <person name="Prost S."/>
        </authorList>
    </citation>
    <scope>NUCLEOTIDE SEQUENCE</scope>
</reference>
<sequence length="467" mass="52674">MGVSEVTIHGPPNLNLLYEQAESFVGLKDLKIVLKGSKRLRRSLHESVPDVSIAYVCKGHSRPGQLLLEKCADFNVPVGPLLGELKSGKDVVLPSGIVVHSKHVVSPEQVCPLFLVVECPSEEFIDPFVNEKQFEEYQADSPDSSKIASLVVHFTPPEILHTCKYQEWMQRFPVTTCHLILNGDCATVNSLAIHRIQHQLNLLHPGIFSLLHENEIVPKNVTAVQNTFQAQTLERYYLRPANGLDKTHVLNFQPNDFIEEAMNTEGFEMLLKDLHNKIQENAGISMSGELYPETIFLGTGSSIPSKLRNVSAILVKTSKNEIMVMDCGEGTYGQILRLYGKQAEDLLLQISVIFISHMHADHHLGLIMLLKQRKTALKRIQNEYKPILLIGPRNLKRWLKEYSRNFESLSLLYRFVECSSLQHDELFRSHEKNSFPECPDLSISTVPVNHALILMGSLCLLRTQTGN</sequence>
<comment type="caution">
    <text evidence="11">The sequence shown here is derived from an EMBL/GenBank/DDBJ whole genome shotgun (WGS) entry which is preliminary data.</text>
</comment>
<keyword evidence="12" id="KW-1185">Reference proteome</keyword>
<dbReference type="EC" id="3.1.26.11" evidence="4"/>
<name>A0A8T0FQB5_ARGBR</name>
<evidence type="ECO:0000256" key="3">
    <source>
        <dbReference type="ARBA" id="ARBA00007823"/>
    </source>
</evidence>
<dbReference type="InterPro" id="IPR036866">
    <property type="entry name" value="RibonucZ/Hydroxyglut_hydro"/>
</dbReference>
<dbReference type="GO" id="GO:0046872">
    <property type="term" value="F:metal ion binding"/>
    <property type="evidence" value="ECO:0007669"/>
    <property type="project" value="UniProtKB-KW"/>
</dbReference>
<proteinExistence type="inferred from homology"/>
<keyword evidence="10" id="KW-0862">Zinc</keyword>
<keyword evidence="8" id="KW-0255">Endonuclease</keyword>
<evidence type="ECO:0000256" key="2">
    <source>
        <dbReference type="ARBA" id="ARBA00001947"/>
    </source>
</evidence>
<keyword evidence="5" id="KW-0819">tRNA processing</keyword>
<evidence type="ECO:0000256" key="8">
    <source>
        <dbReference type="ARBA" id="ARBA00022759"/>
    </source>
</evidence>
<evidence type="ECO:0000313" key="12">
    <source>
        <dbReference type="Proteomes" id="UP000807504"/>
    </source>
</evidence>
<dbReference type="Pfam" id="PF23023">
    <property type="entry name" value="Anti-Pycsar_Apyc1"/>
    <property type="match status" value="1"/>
</dbReference>
<keyword evidence="6" id="KW-0540">Nuclease</keyword>
<dbReference type="GO" id="GO:1990180">
    <property type="term" value="P:mitochondrial tRNA 3'-end processing"/>
    <property type="evidence" value="ECO:0007669"/>
    <property type="project" value="TreeGrafter"/>
</dbReference>
<dbReference type="PANTHER" id="PTHR12553:SF49">
    <property type="entry name" value="ZINC PHOSPHODIESTERASE ELAC PROTEIN 2"/>
    <property type="match status" value="1"/>
</dbReference>
<dbReference type="GO" id="GO:0042781">
    <property type="term" value="F:3'-tRNA processing endoribonuclease activity"/>
    <property type="evidence" value="ECO:0007669"/>
    <property type="project" value="UniProtKB-EC"/>
</dbReference>
<comment type="similarity">
    <text evidence="3">Belongs to the RNase Z family.</text>
</comment>
<reference evidence="11" key="2">
    <citation type="submission" date="2020-06" db="EMBL/GenBank/DDBJ databases">
        <authorList>
            <person name="Sheffer M."/>
        </authorList>
    </citation>
    <scope>NUCLEOTIDE SEQUENCE</scope>
</reference>
<dbReference type="GO" id="GO:0005739">
    <property type="term" value="C:mitochondrion"/>
    <property type="evidence" value="ECO:0007669"/>
    <property type="project" value="TreeGrafter"/>
</dbReference>
<dbReference type="SUPFAM" id="SSF56281">
    <property type="entry name" value="Metallo-hydrolase/oxidoreductase"/>
    <property type="match status" value="2"/>
</dbReference>
<evidence type="ECO:0000256" key="4">
    <source>
        <dbReference type="ARBA" id="ARBA00012477"/>
    </source>
</evidence>
<keyword evidence="7" id="KW-0479">Metal-binding</keyword>
<evidence type="ECO:0000256" key="9">
    <source>
        <dbReference type="ARBA" id="ARBA00022801"/>
    </source>
</evidence>
<evidence type="ECO:0000256" key="10">
    <source>
        <dbReference type="ARBA" id="ARBA00022833"/>
    </source>
</evidence>
<comment type="cofactor">
    <cofactor evidence="2">
        <name>Zn(2+)</name>
        <dbReference type="ChEBI" id="CHEBI:29105"/>
    </cofactor>
</comment>
<accession>A0A8T0FQB5</accession>
<gene>
    <name evidence="11" type="ORF">HNY73_004862</name>
</gene>
<evidence type="ECO:0000256" key="1">
    <source>
        <dbReference type="ARBA" id="ARBA00000402"/>
    </source>
</evidence>